<dbReference type="GO" id="GO:0005524">
    <property type="term" value="F:ATP binding"/>
    <property type="evidence" value="ECO:0007669"/>
    <property type="project" value="UniProtKB-KW"/>
</dbReference>
<keyword evidence="1" id="KW-0813">Transport</keyword>
<proteinExistence type="predicted"/>
<dbReference type="Pfam" id="PF00005">
    <property type="entry name" value="ABC_tran"/>
    <property type="match status" value="1"/>
</dbReference>
<dbReference type="SUPFAM" id="SSF52540">
    <property type="entry name" value="P-loop containing nucleoside triphosphate hydrolases"/>
    <property type="match status" value="1"/>
</dbReference>
<feature type="region of interest" description="Disordered" evidence="4">
    <location>
        <begin position="227"/>
        <end position="248"/>
    </location>
</feature>
<keyword evidence="3 6" id="KW-0067">ATP-binding</keyword>
<dbReference type="GO" id="GO:0098796">
    <property type="term" value="C:membrane protein complex"/>
    <property type="evidence" value="ECO:0007669"/>
    <property type="project" value="UniProtKB-ARBA"/>
</dbReference>
<dbReference type="PANTHER" id="PTHR24220:SF659">
    <property type="entry name" value="TRANSPORTER, PUTATIVE-RELATED"/>
    <property type="match status" value="1"/>
</dbReference>
<dbReference type="Gene3D" id="3.40.50.300">
    <property type="entry name" value="P-loop containing nucleotide triphosphate hydrolases"/>
    <property type="match status" value="1"/>
</dbReference>
<evidence type="ECO:0000259" key="5">
    <source>
        <dbReference type="PROSITE" id="PS50893"/>
    </source>
</evidence>
<evidence type="ECO:0000256" key="4">
    <source>
        <dbReference type="SAM" id="MobiDB-lite"/>
    </source>
</evidence>
<gene>
    <name evidence="6" type="ORF">SAMN05421812_12336</name>
</gene>
<dbReference type="SMART" id="SM00382">
    <property type="entry name" value="AAA"/>
    <property type="match status" value="1"/>
</dbReference>
<feature type="domain" description="ABC transporter" evidence="5">
    <location>
        <begin position="10"/>
        <end position="247"/>
    </location>
</feature>
<organism evidence="6 7">
    <name type="scientific">Asanoa hainanensis</name>
    <dbReference type="NCBI Taxonomy" id="560556"/>
    <lineage>
        <taxon>Bacteria</taxon>
        <taxon>Bacillati</taxon>
        <taxon>Actinomycetota</taxon>
        <taxon>Actinomycetes</taxon>
        <taxon>Micromonosporales</taxon>
        <taxon>Micromonosporaceae</taxon>
        <taxon>Asanoa</taxon>
    </lineage>
</organism>
<dbReference type="EMBL" id="FZPH01000023">
    <property type="protein sequence ID" value="SNT65483.1"/>
    <property type="molecule type" value="Genomic_DNA"/>
</dbReference>
<dbReference type="GO" id="GO:0005886">
    <property type="term" value="C:plasma membrane"/>
    <property type="evidence" value="ECO:0007669"/>
    <property type="project" value="TreeGrafter"/>
</dbReference>
<evidence type="ECO:0000256" key="1">
    <source>
        <dbReference type="ARBA" id="ARBA00022448"/>
    </source>
</evidence>
<dbReference type="InterPro" id="IPR017871">
    <property type="entry name" value="ABC_transporter-like_CS"/>
</dbReference>
<evidence type="ECO:0000256" key="2">
    <source>
        <dbReference type="ARBA" id="ARBA00022741"/>
    </source>
</evidence>
<dbReference type="OrthoDB" id="9802264at2"/>
<accession>A0A239PES4</accession>
<dbReference type="CDD" id="cd03255">
    <property type="entry name" value="ABC_MJ0796_LolCDE_FtsE"/>
    <property type="match status" value="1"/>
</dbReference>
<evidence type="ECO:0000313" key="7">
    <source>
        <dbReference type="Proteomes" id="UP000198362"/>
    </source>
</evidence>
<dbReference type="InterPro" id="IPR027417">
    <property type="entry name" value="P-loop_NTPase"/>
</dbReference>
<reference evidence="6 7" key="1">
    <citation type="submission" date="2017-06" db="EMBL/GenBank/DDBJ databases">
        <authorList>
            <person name="Kim H.J."/>
            <person name="Triplett B.A."/>
        </authorList>
    </citation>
    <scope>NUCLEOTIDE SEQUENCE [LARGE SCALE GENOMIC DNA]</scope>
    <source>
        <strain evidence="6 7">CGMCC 4.5593</strain>
    </source>
</reference>
<dbReference type="PANTHER" id="PTHR24220">
    <property type="entry name" value="IMPORT ATP-BINDING PROTEIN"/>
    <property type="match status" value="1"/>
</dbReference>
<dbReference type="GO" id="GO:0022857">
    <property type="term" value="F:transmembrane transporter activity"/>
    <property type="evidence" value="ECO:0007669"/>
    <property type="project" value="TreeGrafter"/>
</dbReference>
<dbReference type="InterPro" id="IPR015854">
    <property type="entry name" value="ABC_transpr_LolD-like"/>
</dbReference>
<dbReference type="InterPro" id="IPR003439">
    <property type="entry name" value="ABC_transporter-like_ATP-bd"/>
</dbReference>
<dbReference type="GO" id="GO:0016887">
    <property type="term" value="F:ATP hydrolysis activity"/>
    <property type="evidence" value="ECO:0007669"/>
    <property type="project" value="InterPro"/>
</dbReference>
<dbReference type="Proteomes" id="UP000198362">
    <property type="component" value="Unassembled WGS sequence"/>
</dbReference>
<dbReference type="InterPro" id="IPR003593">
    <property type="entry name" value="AAA+_ATPase"/>
</dbReference>
<sequence>MTDHHETAAIECVDVVKRFRAGDGWLTAVDGVSLRIDAGGMTALTGPSGSGKSTLLHLIGAIEKADSGSILVNDAEVTTLGRTGLTAYRRSIGFVFQRYHLIAALTALDNVIAPVLPYRTAYNKTARARELLATVGLAGREEALPARLSGGEQQRVAIARALMGSPRVLLADEPTGNLDSQSGDAVLDLLDDLRRDHRMTVLIATHERQVVERCDRVIRLRDGALAEASAGQDRPASQAHSVVPWQAP</sequence>
<evidence type="ECO:0000256" key="3">
    <source>
        <dbReference type="ARBA" id="ARBA00022840"/>
    </source>
</evidence>
<dbReference type="RefSeq" id="WP_144022926.1">
    <property type="nucleotide sequence ID" value="NZ_FZPH01000023.1"/>
</dbReference>
<dbReference type="FunFam" id="3.40.50.300:FF:000032">
    <property type="entry name" value="Export ABC transporter ATP-binding protein"/>
    <property type="match status" value="1"/>
</dbReference>
<protein>
    <submittedName>
        <fullName evidence="6">Putative ABC transport system ATP-binding protein</fullName>
    </submittedName>
</protein>
<dbReference type="InterPro" id="IPR017911">
    <property type="entry name" value="MacB-like_ATP-bd"/>
</dbReference>
<keyword evidence="2" id="KW-0547">Nucleotide-binding</keyword>
<dbReference type="PROSITE" id="PS50893">
    <property type="entry name" value="ABC_TRANSPORTER_2"/>
    <property type="match status" value="1"/>
</dbReference>
<keyword evidence="7" id="KW-1185">Reference proteome</keyword>
<evidence type="ECO:0000313" key="6">
    <source>
        <dbReference type="EMBL" id="SNT65483.1"/>
    </source>
</evidence>
<dbReference type="PROSITE" id="PS00211">
    <property type="entry name" value="ABC_TRANSPORTER_1"/>
    <property type="match status" value="1"/>
</dbReference>
<name>A0A239PES4_9ACTN</name>
<dbReference type="AlphaFoldDB" id="A0A239PES4"/>